<protein>
    <submittedName>
        <fullName evidence="2">Putative membrane protein</fullName>
    </submittedName>
</protein>
<dbReference type="STRING" id="85558.T45_05188"/>
<accession>L7ETL3</accession>
<evidence type="ECO:0000313" key="2">
    <source>
        <dbReference type="EMBL" id="ELP62041.1"/>
    </source>
</evidence>
<dbReference type="Pfam" id="PF09490">
    <property type="entry name" value="CbtA"/>
    <property type="match status" value="1"/>
</dbReference>
<evidence type="ECO:0000256" key="1">
    <source>
        <dbReference type="SAM" id="Phobius"/>
    </source>
</evidence>
<feature type="non-terminal residue" evidence="2">
    <location>
        <position position="259"/>
    </location>
</feature>
<feature type="transmembrane region" description="Helical" evidence="1">
    <location>
        <begin position="9"/>
        <end position="32"/>
    </location>
</feature>
<feature type="transmembrane region" description="Helical" evidence="1">
    <location>
        <begin position="141"/>
        <end position="161"/>
    </location>
</feature>
<dbReference type="AlphaFoldDB" id="L7ETL3"/>
<dbReference type="Proteomes" id="UP000010931">
    <property type="component" value="Unassembled WGS sequence"/>
</dbReference>
<reference evidence="2 3" key="1">
    <citation type="journal article" date="2011" name="Plasmid">
        <title>Streptomyces turgidiscabies Car8 contains a modular pathogenicity island that shares virulence genes with other actinobacterial plant pathogens.</title>
        <authorList>
            <person name="Huguet-Tapia J.C."/>
            <person name="Badger J.H."/>
            <person name="Loria R."/>
            <person name="Pettis G.S."/>
        </authorList>
    </citation>
    <scope>NUCLEOTIDE SEQUENCE [LARGE SCALE GENOMIC DNA]</scope>
    <source>
        <strain evidence="2 3">Car8</strain>
    </source>
</reference>
<dbReference type="EMBL" id="AEJB01000639">
    <property type="protein sequence ID" value="ELP62041.1"/>
    <property type="molecule type" value="Genomic_DNA"/>
</dbReference>
<keyword evidence="3" id="KW-1185">Reference proteome</keyword>
<feature type="transmembrane region" description="Helical" evidence="1">
    <location>
        <begin position="104"/>
        <end position="121"/>
    </location>
</feature>
<keyword evidence="1" id="KW-0472">Membrane</keyword>
<dbReference type="RefSeq" id="WP_006383078.1">
    <property type="nucleotide sequence ID" value="NZ_AEJB01000639.1"/>
</dbReference>
<dbReference type="InterPro" id="IPR012666">
    <property type="entry name" value="CbtA_put"/>
</dbReference>
<comment type="caution">
    <text evidence="2">The sequence shown here is derived from an EMBL/GenBank/DDBJ whole genome shotgun (WGS) entry which is preliminary data.</text>
</comment>
<feature type="transmembrane region" description="Helical" evidence="1">
    <location>
        <begin position="73"/>
        <end position="92"/>
    </location>
</feature>
<feature type="transmembrane region" description="Helical" evidence="1">
    <location>
        <begin position="173"/>
        <end position="192"/>
    </location>
</feature>
<gene>
    <name evidence="2" type="ORF">STRTUCAR8_00484</name>
</gene>
<keyword evidence="1" id="KW-1133">Transmembrane helix</keyword>
<evidence type="ECO:0000313" key="3">
    <source>
        <dbReference type="Proteomes" id="UP000010931"/>
    </source>
</evidence>
<feature type="transmembrane region" description="Helical" evidence="1">
    <location>
        <begin position="212"/>
        <end position="233"/>
    </location>
</feature>
<organism evidence="2 3">
    <name type="scientific">Streptomyces turgidiscabies (strain Car8)</name>
    <dbReference type="NCBI Taxonomy" id="698760"/>
    <lineage>
        <taxon>Bacteria</taxon>
        <taxon>Bacillati</taxon>
        <taxon>Actinomycetota</taxon>
        <taxon>Actinomycetes</taxon>
        <taxon>Kitasatosporales</taxon>
        <taxon>Streptomycetaceae</taxon>
        <taxon>Streptomyces</taxon>
    </lineage>
</organism>
<proteinExistence type="predicted"/>
<keyword evidence="1" id="KW-0812">Transmembrane</keyword>
<name>L7ETL3_STRT8</name>
<sequence>MNSTTVRNLLVRGMLAGLVAGVLVWVVAYFFAEPLVDDAIAFEEMHEAAHHGHAEQALVSRALQSTVGLGTGVLVYGVAFGGIAALAYCFALGRIGRFGPRATALLLAGAGLLTVYVVPFLKYPANPPAVGDPDTLNQRTALFFLMVALSVLLAVGAVILGKRLAPRLGNWNATLAASAFFVLVVGLAYAFLPSFTNEVPEGFSASLLWRYRVATLGIQVTMWTAFGLVFGLMAERLLAPKAAAAVGASGTEPQATPVA</sequence>